<dbReference type="OrthoDB" id="2548654at2759"/>
<evidence type="ECO:0000256" key="1">
    <source>
        <dbReference type="SAM" id="SignalP"/>
    </source>
</evidence>
<dbReference type="Proteomes" id="UP000324022">
    <property type="component" value="Unassembled WGS sequence"/>
</dbReference>
<keyword evidence="1" id="KW-0732">Signal</keyword>
<dbReference type="AlphaFoldDB" id="A0A5C3EL24"/>
<reference evidence="2 3" key="1">
    <citation type="submission" date="2018-03" db="EMBL/GenBank/DDBJ databases">
        <authorList>
            <person name="Guldener U."/>
        </authorList>
    </citation>
    <scope>NUCLEOTIDE SEQUENCE [LARGE SCALE GENOMIC DNA]</scope>
    <source>
        <strain evidence="2 3">NBRC100155</strain>
    </source>
</reference>
<sequence>MRRALASVVFLIVFLSSQPLHKVAGIGNDPPEGVSPSVFPAGPVVHLEDGFEGRFGTEEYTKKLNTRFKDWNLDSPPIAYAEHKNAEFVRDQVDMVQRQLLQQRKDKNLLYLALTPDQKRKVYAMFLSGASEGLYNVAFVSSPKHWRTLKEKMQLHNFAFVEKSDAKKFDEGLKRDYAASELDSLTRNIVPKTPENGLSRILPTYVHPDYHESGPAQMQKIKYILE</sequence>
<keyword evidence="3" id="KW-1185">Reference proteome</keyword>
<organism evidence="2 3">
    <name type="scientific">Ustilago trichophora</name>
    <dbReference type="NCBI Taxonomy" id="86804"/>
    <lineage>
        <taxon>Eukaryota</taxon>
        <taxon>Fungi</taxon>
        <taxon>Dikarya</taxon>
        <taxon>Basidiomycota</taxon>
        <taxon>Ustilaginomycotina</taxon>
        <taxon>Ustilaginomycetes</taxon>
        <taxon>Ustilaginales</taxon>
        <taxon>Ustilaginaceae</taxon>
        <taxon>Ustilago</taxon>
    </lineage>
</organism>
<name>A0A5C3EL24_9BASI</name>
<feature type="chain" id="PRO_5023108201" evidence="1">
    <location>
        <begin position="26"/>
        <end position="226"/>
    </location>
</feature>
<protein>
    <submittedName>
        <fullName evidence="2">Uncharacterized protein</fullName>
    </submittedName>
</protein>
<feature type="signal peptide" evidence="1">
    <location>
        <begin position="1"/>
        <end position="25"/>
    </location>
</feature>
<accession>A0A5C3EL24</accession>
<proteinExistence type="predicted"/>
<dbReference type="EMBL" id="OOIN01000030">
    <property type="protein sequence ID" value="SPO29939.1"/>
    <property type="molecule type" value="Genomic_DNA"/>
</dbReference>
<evidence type="ECO:0000313" key="3">
    <source>
        <dbReference type="Proteomes" id="UP000324022"/>
    </source>
</evidence>
<gene>
    <name evidence="2" type="ORF">UTRI_06233_B</name>
</gene>
<evidence type="ECO:0000313" key="2">
    <source>
        <dbReference type="EMBL" id="SPO29939.1"/>
    </source>
</evidence>